<dbReference type="PANTHER" id="PTHR11309">
    <property type="entry name" value="FRIZZLED"/>
    <property type="match status" value="1"/>
</dbReference>
<evidence type="ECO:0000256" key="4">
    <source>
        <dbReference type="SAM" id="SignalP"/>
    </source>
</evidence>
<dbReference type="PROSITE" id="PS50038">
    <property type="entry name" value="FZ"/>
    <property type="match status" value="1"/>
</dbReference>
<evidence type="ECO:0000259" key="6">
    <source>
        <dbReference type="PROSITE" id="PS50189"/>
    </source>
</evidence>
<dbReference type="Pfam" id="PF01392">
    <property type="entry name" value="Fz"/>
    <property type="match status" value="1"/>
</dbReference>
<evidence type="ECO:0000259" key="5">
    <source>
        <dbReference type="PROSITE" id="PS50038"/>
    </source>
</evidence>
<dbReference type="PROSITE" id="PS50189">
    <property type="entry name" value="NTR"/>
    <property type="match status" value="1"/>
</dbReference>
<evidence type="ECO:0000313" key="7">
    <source>
        <dbReference type="Proteomes" id="UP000694871"/>
    </source>
</evidence>
<dbReference type="InterPro" id="IPR001134">
    <property type="entry name" value="Netrin_domain"/>
</dbReference>
<dbReference type="InterPro" id="IPR015526">
    <property type="entry name" value="Frizzled/SFRP"/>
</dbReference>
<sequence>MLPAAFLLISALRLVVGFDLGLSTKCVAIPKEMSICHDVGYSEMRLPNLMGHTSLAEAVAKSAGWQRLVGSGCHPYARAFLCSLFAPVCLDTFIQPCQSICVAVRDRCAPVLGCHGSHWPSSLECDRFPADEDICLGSLSKEQKHIVKVVPKPTCQICPAFEEFLTHKNVLDLFCTNNFAVKVKLSRKQTAFSIQEYNVDCRAELITPSLVLPYDACSMIEQWLLVNEDCTQKMTHTHRPMVYLIVGTTVESNVLVHQVYRWPRWNSQLTLSTQKWRQHKCT</sequence>
<dbReference type="Proteomes" id="UP000694871">
    <property type="component" value="Unplaced"/>
</dbReference>
<name>A0ABM1K0Q1_GEKJA</name>
<reference evidence="8" key="1">
    <citation type="submission" date="2025-08" db="UniProtKB">
        <authorList>
            <consortium name="RefSeq"/>
        </authorList>
    </citation>
    <scope>IDENTIFICATION</scope>
</reference>
<dbReference type="GeneID" id="107110945"/>
<evidence type="ECO:0000256" key="2">
    <source>
        <dbReference type="ARBA" id="ARBA00023157"/>
    </source>
</evidence>
<feature type="domain" description="NTR" evidence="6">
    <location>
        <begin position="155"/>
        <end position="281"/>
    </location>
</feature>
<dbReference type="SMART" id="SM00063">
    <property type="entry name" value="FRI"/>
    <property type="match status" value="1"/>
</dbReference>
<dbReference type="InterPro" id="IPR020067">
    <property type="entry name" value="Frizzled_dom"/>
</dbReference>
<proteinExistence type="predicted"/>
<protein>
    <submittedName>
        <fullName evidence="8">Secreted frizzled-related protein 2-like</fullName>
    </submittedName>
</protein>
<feature type="disulfide bond" evidence="3">
    <location>
        <begin position="36"/>
        <end position="82"/>
    </location>
</feature>
<dbReference type="Gene3D" id="1.10.2000.10">
    <property type="entry name" value="Frizzled cysteine-rich domain"/>
    <property type="match status" value="1"/>
</dbReference>
<evidence type="ECO:0000313" key="8">
    <source>
        <dbReference type="RefSeq" id="XP_015267288.1"/>
    </source>
</evidence>
<feature type="signal peptide" evidence="4">
    <location>
        <begin position="1"/>
        <end position="17"/>
    </location>
</feature>
<dbReference type="InterPro" id="IPR036790">
    <property type="entry name" value="Frizzled_dom_sf"/>
</dbReference>
<feature type="disulfide bond" evidence="3">
    <location>
        <begin position="101"/>
        <end position="125"/>
    </location>
</feature>
<evidence type="ECO:0000256" key="3">
    <source>
        <dbReference type="PROSITE-ProRule" id="PRU00090"/>
    </source>
</evidence>
<feature type="chain" id="PRO_5045945530" evidence="4">
    <location>
        <begin position="18"/>
        <end position="282"/>
    </location>
</feature>
<comment type="caution">
    <text evidence="3">Lacks conserved residue(s) required for the propagation of feature annotation.</text>
</comment>
<keyword evidence="7" id="KW-1185">Reference proteome</keyword>
<gene>
    <name evidence="8" type="primary">LOC107110945</name>
</gene>
<keyword evidence="2 3" id="KW-1015">Disulfide bond</keyword>
<feature type="domain" description="FZ" evidence="5">
    <location>
        <begin position="21"/>
        <end position="138"/>
    </location>
</feature>
<dbReference type="PANTHER" id="PTHR11309:SF11">
    <property type="entry name" value="SECRETED FRIZZLED-RELATED PROTEIN 2"/>
    <property type="match status" value="1"/>
</dbReference>
<dbReference type="SUPFAM" id="SSF63501">
    <property type="entry name" value="Frizzled cysteine-rich domain"/>
    <property type="match status" value="1"/>
</dbReference>
<accession>A0ABM1K0Q1</accession>
<evidence type="ECO:0000256" key="1">
    <source>
        <dbReference type="ARBA" id="ARBA00022473"/>
    </source>
</evidence>
<keyword evidence="1" id="KW-0217">Developmental protein</keyword>
<dbReference type="RefSeq" id="XP_015267288.1">
    <property type="nucleotide sequence ID" value="XM_015411802.1"/>
</dbReference>
<organism evidence="7 8">
    <name type="scientific">Gekko japonicus</name>
    <name type="common">Schlegel's Japanese gecko</name>
    <dbReference type="NCBI Taxonomy" id="146911"/>
    <lineage>
        <taxon>Eukaryota</taxon>
        <taxon>Metazoa</taxon>
        <taxon>Chordata</taxon>
        <taxon>Craniata</taxon>
        <taxon>Vertebrata</taxon>
        <taxon>Euteleostomi</taxon>
        <taxon>Lepidosauria</taxon>
        <taxon>Squamata</taxon>
        <taxon>Bifurcata</taxon>
        <taxon>Gekkota</taxon>
        <taxon>Gekkonidae</taxon>
        <taxon>Gekkoninae</taxon>
        <taxon>Gekko</taxon>
    </lineage>
</organism>
<keyword evidence="4" id="KW-0732">Signal</keyword>